<accession>A0AAD1D6B9</accession>
<feature type="domain" description="HTH araC/xylS-type" evidence="4">
    <location>
        <begin position="253"/>
        <end position="350"/>
    </location>
</feature>
<dbReference type="GO" id="GO:0003700">
    <property type="term" value="F:DNA-binding transcription factor activity"/>
    <property type="evidence" value="ECO:0007669"/>
    <property type="project" value="InterPro"/>
</dbReference>
<dbReference type="InterPro" id="IPR018062">
    <property type="entry name" value="HTH_AraC-typ_CS"/>
</dbReference>
<dbReference type="AlphaFoldDB" id="A0AAD1D6B9"/>
<dbReference type="PANTHER" id="PTHR47893">
    <property type="entry name" value="REGULATORY PROTEIN PCHR"/>
    <property type="match status" value="1"/>
</dbReference>
<evidence type="ECO:0000259" key="4">
    <source>
        <dbReference type="PROSITE" id="PS01124"/>
    </source>
</evidence>
<evidence type="ECO:0000256" key="1">
    <source>
        <dbReference type="ARBA" id="ARBA00023015"/>
    </source>
</evidence>
<dbReference type="PROSITE" id="PS01124">
    <property type="entry name" value="HTH_ARAC_FAMILY_2"/>
    <property type="match status" value="1"/>
</dbReference>
<dbReference type="SUPFAM" id="SSF46689">
    <property type="entry name" value="Homeodomain-like"/>
    <property type="match status" value="2"/>
</dbReference>
<keyword evidence="1" id="KW-0805">Transcription regulation</keyword>
<dbReference type="InterPro" id="IPR020449">
    <property type="entry name" value="Tscrpt_reg_AraC-type_HTH"/>
</dbReference>
<dbReference type="InterPro" id="IPR009057">
    <property type="entry name" value="Homeodomain-like_sf"/>
</dbReference>
<dbReference type="Proteomes" id="UP000275727">
    <property type="component" value="Chromosome"/>
</dbReference>
<dbReference type="Gene3D" id="1.10.10.60">
    <property type="entry name" value="Homeodomain-like"/>
    <property type="match status" value="1"/>
</dbReference>
<dbReference type="PROSITE" id="PS00041">
    <property type="entry name" value="HTH_ARAC_FAMILY_1"/>
    <property type="match status" value="1"/>
</dbReference>
<dbReference type="Proteomes" id="UP000276029">
    <property type="component" value="Unassembled WGS sequence"/>
</dbReference>
<evidence type="ECO:0000313" key="7">
    <source>
        <dbReference type="Proteomes" id="UP000275727"/>
    </source>
</evidence>
<organism evidence="5 7">
    <name type="scientific">Sphingosinicella microcystinivorans</name>
    <dbReference type="NCBI Taxonomy" id="335406"/>
    <lineage>
        <taxon>Bacteria</taxon>
        <taxon>Pseudomonadati</taxon>
        <taxon>Pseudomonadota</taxon>
        <taxon>Alphaproteobacteria</taxon>
        <taxon>Sphingomonadales</taxon>
        <taxon>Sphingosinicellaceae</taxon>
        <taxon>Sphingosinicella</taxon>
    </lineage>
</organism>
<dbReference type="EMBL" id="AP018711">
    <property type="protein sequence ID" value="BBE34399.1"/>
    <property type="molecule type" value="Genomic_DNA"/>
</dbReference>
<dbReference type="GO" id="GO:0043565">
    <property type="term" value="F:sequence-specific DNA binding"/>
    <property type="evidence" value="ECO:0007669"/>
    <property type="project" value="InterPro"/>
</dbReference>
<dbReference type="EMBL" id="RBWX01000007">
    <property type="protein sequence ID" value="RKS91424.1"/>
    <property type="molecule type" value="Genomic_DNA"/>
</dbReference>
<keyword evidence="8" id="KW-1185">Reference proteome</keyword>
<dbReference type="PRINTS" id="PR00032">
    <property type="entry name" value="HTHARAC"/>
</dbReference>
<gene>
    <name evidence="6" type="ORF">DFR51_0988</name>
    <name evidence="5" type="ORF">SmB9_20570</name>
</gene>
<reference evidence="5 7" key="1">
    <citation type="submission" date="2018-06" db="EMBL/GenBank/DDBJ databases">
        <title>Complete Genome Sequence of the Microcystin-Degrading Bacterium Sphingosinicella microcystinivorans Strain B-9.</title>
        <authorList>
            <person name="Jin H."/>
            <person name="Nishizawa T."/>
            <person name="Guo Y."/>
            <person name="Nishizawa A."/>
            <person name="Park H."/>
            <person name="Kato H."/>
            <person name="Tsuji K."/>
            <person name="Harada K."/>
        </authorList>
    </citation>
    <scope>NUCLEOTIDE SEQUENCE [LARGE SCALE GENOMIC DNA]</scope>
    <source>
        <strain evidence="5 7">B9</strain>
    </source>
</reference>
<dbReference type="InterPro" id="IPR018060">
    <property type="entry name" value="HTH_AraC"/>
</dbReference>
<dbReference type="SMART" id="SM00342">
    <property type="entry name" value="HTH_ARAC"/>
    <property type="match status" value="1"/>
</dbReference>
<dbReference type="PANTHER" id="PTHR47893:SF1">
    <property type="entry name" value="REGULATORY PROTEIN PCHR"/>
    <property type="match status" value="1"/>
</dbReference>
<protein>
    <submittedName>
        <fullName evidence="6">AraC-like DNA-binding protein</fullName>
    </submittedName>
</protein>
<evidence type="ECO:0000256" key="3">
    <source>
        <dbReference type="ARBA" id="ARBA00023163"/>
    </source>
</evidence>
<keyword evidence="2" id="KW-0238">DNA-binding</keyword>
<sequence>MQHTEMPPGGERPFYRKADSPEHFRCLSKSALVDAVAQTRGTGLVPFEAADERIALAYSEGMPMQGEQEILFFSNDLGLVTSDVTYDREFDYDFVFENLSFIQFRFEGRSFEDAGTDEALLVHRPGFSISSAPTGHERRSRVLLSEPWRTVTPFFGWEAAERLLEEEEGDLQQAAHAFRRWQARHAQVNHPLTPAMSDAAHAVRTCRFTGPLRRAFLEAKTVELLCLAIAFINDGISDRQDVPLSRRDQTRLDDARDIIDRHFANPPTLSVLSRMAGLNRRKLTSGFRSRFGTTVLKYCVDRRMSHARELLESGESIADVAEKVGYADQTSFSRAFRQFHGRSPKYFQPQS</sequence>
<evidence type="ECO:0000313" key="8">
    <source>
        <dbReference type="Proteomes" id="UP000276029"/>
    </source>
</evidence>
<dbReference type="KEGG" id="smic:SmB9_20570"/>
<name>A0AAD1D6B9_SPHMI</name>
<reference evidence="6 8" key="2">
    <citation type="submission" date="2018-10" db="EMBL/GenBank/DDBJ databases">
        <title>Genomic Encyclopedia of Type Strains, Phase IV (KMG-IV): sequencing the most valuable type-strain genomes for metagenomic binning, comparative biology and taxonomic classification.</title>
        <authorList>
            <person name="Goeker M."/>
        </authorList>
    </citation>
    <scope>NUCLEOTIDE SEQUENCE [LARGE SCALE GENOMIC DNA]</scope>
    <source>
        <strain evidence="6 8">DSM 19791</strain>
    </source>
</reference>
<dbReference type="Pfam" id="PF12833">
    <property type="entry name" value="HTH_18"/>
    <property type="match status" value="1"/>
</dbReference>
<evidence type="ECO:0000313" key="5">
    <source>
        <dbReference type="EMBL" id="BBE34399.1"/>
    </source>
</evidence>
<dbReference type="RefSeq" id="WP_126494701.1">
    <property type="nucleotide sequence ID" value="NZ_AP018711.1"/>
</dbReference>
<keyword evidence="3" id="KW-0804">Transcription</keyword>
<evidence type="ECO:0000313" key="6">
    <source>
        <dbReference type="EMBL" id="RKS91424.1"/>
    </source>
</evidence>
<proteinExistence type="predicted"/>
<evidence type="ECO:0000256" key="2">
    <source>
        <dbReference type="ARBA" id="ARBA00023125"/>
    </source>
</evidence>
<dbReference type="InterPro" id="IPR053142">
    <property type="entry name" value="PchR_regulatory_protein"/>
</dbReference>